<organism evidence="3 4">
    <name type="scientific">Linnemannia gamsii</name>
    <dbReference type="NCBI Taxonomy" id="64522"/>
    <lineage>
        <taxon>Eukaryota</taxon>
        <taxon>Fungi</taxon>
        <taxon>Fungi incertae sedis</taxon>
        <taxon>Mucoromycota</taxon>
        <taxon>Mortierellomycotina</taxon>
        <taxon>Mortierellomycetes</taxon>
        <taxon>Mortierellales</taxon>
        <taxon>Mortierellaceae</taxon>
        <taxon>Linnemannia</taxon>
    </lineage>
</organism>
<reference evidence="3" key="1">
    <citation type="journal article" date="2020" name="Fungal Divers.">
        <title>Resolving the Mortierellaceae phylogeny through synthesis of multi-gene phylogenetics and phylogenomics.</title>
        <authorList>
            <person name="Vandepol N."/>
            <person name="Liber J."/>
            <person name="Desiro A."/>
            <person name="Na H."/>
            <person name="Kennedy M."/>
            <person name="Barry K."/>
            <person name="Grigoriev I.V."/>
            <person name="Miller A.N."/>
            <person name="O'Donnell K."/>
            <person name="Stajich J.E."/>
            <person name="Bonito G."/>
        </authorList>
    </citation>
    <scope>NUCLEOTIDE SEQUENCE</scope>
    <source>
        <strain evidence="3">NVP60</strain>
    </source>
</reference>
<dbReference type="EMBL" id="JAAAIN010003212">
    <property type="protein sequence ID" value="KAG0286977.1"/>
    <property type="molecule type" value="Genomic_DNA"/>
</dbReference>
<dbReference type="OrthoDB" id="3219396at2759"/>
<evidence type="ECO:0000256" key="2">
    <source>
        <dbReference type="SAM" id="MobiDB-lite"/>
    </source>
</evidence>
<sequence>MREAWEICGIGAVDNNINTNREYSSSSSTSPPPPPPIFSWQALLRTATLIERENRRLIQGSLSQMTQKIHQVREALDRQTRVLEETHQKLELLSGRLTLMEQQSRVRELEKSRARRREEARLEDERWLQEWDALCASYRLKDASPLPSSMYCHENQGPEERKEWTNEFGVLMTEYDMNFCVDENEDDDDDDDDEDDDDGLFTINSSFKGSCTITRVDSDGAISSSSSRSSTIESRLEETQLPVIEVTSNGKECAERRSFPGL</sequence>
<evidence type="ECO:0000313" key="3">
    <source>
        <dbReference type="EMBL" id="KAG0286977.1"/>
    </source>
</evidence>
<gene>
    <name evidence="3" type="ORF">BGZ97_007250</name>
</gene>
<dbReference type="AlphaFoldDB" id="A0A9P6QQN3"/>
<proteinExistence type="predicted"/>
<accession>A0A9P6QQN3</accession>
<evidence type="ECO:0000313" key="4">
    <source>
        <dbReference type="Proteomes" id="UP000823405"/>
    </source>
</evidence>
<dbReference type="Proteomes" id="UP000823405">
    <property type="component" value="Unassembled WGS sequence"/>
</dbReference>
<feature type="compositionally biased region" description="Low complexity" evidence="2">
    <location>
        <begin position="222"/>
        <end position="233"/>
    </location>
</feature>
<feature type="coiled-coil region" evidence="1">
    <location>
        <begin position="83"/>
        <end position="119"/>
    </location>
</feature>
<feature type="compositionally biased region" description="Acidic residues" evidence="2">
    <location>
        <begin position="182"/>
        <end position="199"/>
    </location>
</feature>
<protein>
    <submittedName>
        <fullName evidence="3">Uncharacterized protein</fullName>
    </submittedName>
</protein>
<name>A0A9P6QQN3_9FUNG</name>
<evidence type="ECO:0000256" key="1">
    <source>
        <dbReference type="SAM" id="Coils"/>
    </source>
</evidence>
<keyword evidence="1" id="KW-0175">Coiled coil</keyword>
<keyword evidence="4" id="KW-1185">Reference proteome</keyword>
<feature type="region of interest" description="Disordered" evidence="2">
    <location>
        <begin position="217"/>
        <end position="240"/>
    </location>
</feature>
<feature type="region of interest" description="Disordered" evidence="2">
    <location>
        <begin position="181"/>
        <end position="203"/>
    </location>
</feature>
<comment type="caution">
    <text evidence="3">The sequence shown here is derived from an EMBL/GenBank/DDBJ whole genome shotgun (WGS) entry which is preliminary data.</text>
</comment>